<sequence length="98" mass="11334">MEPMIRMLPLILAAWLLIVNLIAYAVMASDKSRAKKRRRRVPERTLFAWAAVGGAPGIWIAMQTKRHKTQHRSFRFGVPALFVWNIAAYGALFYFMLR</sequence>
<protein>
    <submittedName>
        <fullName evidence="1">DUF1294 domain-containing protein</fullName>
    </submittedName>
</protein>
<reference evidence="1" key="1">
    <citation type="submission" date="2024-03" db="EMBL/GenBank/DDBJ databases">
        <title>Whole genome sequecning of epiphytes from Marcgravia umbellata leaves.</title>
        <authorList>
            <person name="Kumar G."/>
            <person name="Savka M.A."/>
        </authorList>
    </citation>
    <scope>NUCLEOTIDE SEQUENCE</scope>
    <source>
        <strain evidence="1">RIT_BL5</strain>
    </source>
</reference>
<accession>A0ACC6PDY0</accession>
<keyword evidence="2" id="KW-1185">Reference proteome</keyword>
<evidence type="ECO:0000313" key="2">
    <source>
        <dbReference type="Proteomes" id="UP001380953"/>
    </source>
</evidence>
<gene>
    <name evidence="1" type="ORF">WKI47_14425</name>
</gene>
<organism evidence="1 2">
    <name type="scientific">Saccharibacillus sacchari</name>
    <dbReference type="NCBI Taxonomy" id="456493"/>
    <lineage>
        <taxon>Bacteria</taxon>
        <taxon>Bacillati</taxon>
        <taxon>Bacillota</taxon>
        <taxon>Bacilli</taxon>
        <taxon>Bacillales</taxon>
        <taxon>Paenibacillaceae</taxon>
        <taxon>Saccharibacillus</taxon>
    </lineage>
</organism>
<evidence type="ECO:0000313" key="1">
    <source>
        <dbReference type="EMBL" id="MEJ8305099.1"/>
    </source>
</evidence>
<proteinExistence type="predicted"/>
<dbReference type="Proteomes" id="UP001380953">
    <property type="component" value="Unassembled WGS sequence"/>
</dbReference>
<comment type="caution">
    <text evidence="1">The sequence shown here is derived from an EMBL/GenBank/DDBJ whole genome shotgun (WGS) entry which is preliminary data.</text>
</comment>
<name>A0ACC6PDY0_9BACL</name>
<dbReference type="EMBL" id="JBBKAR010000037">
    <property type="protein sequence ID" value="MEJ8305099.1"/>
    <property type="molecule type" value="Genomic_DNA"/>
</dbReference>